<evidence type="ECO:0000259" key="1">
    <source>
        <dbReference type="Pfam" id="PF04324"/>
    </source>
</evidence>
<proteinExistence type="predicted"/>
<evidence type="ECO:0000313" key="3">
    <source>
        <dbReference type="Proteomes" id="UP001359308"/>
    </source>
</evidence>
<keyword evidence="3" id="KW-1185">Reference proteome</keyword>
<accession>A0ABZ2FAW6</accession>
<protein>
    <submittedName>
        <fullName evidence="2">(2Fe-2S)-binding protein</fullName>
    </submittedName>
</protein>
<dbReference type="RefSeq" id="WP_198324284.1">
    <property type="nucleotide sequence ID" value="NZ_CP187729.1"/>
</dbReference>
<dbReference type="InterPro" id="IPR041854">
    <property type="entry name" value="BFD-like_2Fe2S-bd_dom_sf"/>
</dbReference>
<sequence length="71" mass="7548">MGDAILDERHDVICRCSGTTAWQIRRQFDKGLTDIDGISRATGACSGCGACDADIMALLAEYLLTVSPSPN</sequence>
<dbReference type="Pfam" id="PF04324">
    <property type="entry name" value="Fer2_BFD"/>
    <property type="match status" value="1"/>
</dbReference>
<evidence type="ECO:0000313" key="2">
    <source>
        <dbReference type="EMBL" id="WWF03668.1"/>
    </source>
</evidence>
<feature type="domain" description="BFD-like [2Fe-2S]-binding" evidence="1">
    <location>
        <begin position="12"/>
        <end position="61"/>
    </location>
</feature>
<dbReference type="InterPro" id="IPR007419">
    <property type="entry name" value="BFD-like_2Fe2S-bd_dom"/>
</dbReference>
<dbReference type="Gene3D" id="1.10.10.1100">
    <property type="entry name" value="BFD-like [2Fe-2S]-binding domain"/>
    <property type="match status" value="1"/>
</dbReference>
<reference evidence="2 3" key="1">
    <citation type="submission" date="2022-09" db="EMBL/GenBank/DDBJ databases">
        <authorList>
            <person name="Giprobiosintez L."/>
        </authorList>
    </citation>
    <scope>NUCLEOTIDE SEQUENCE [LARGE SCALE GENOMIC DNA]</scope>
    <source>
        <strain evidence="3">VKPM-B-12549 (GBS-15)</strain>
    </source>
</reference>
<dbReference type="EMBL" id="CP104311">
    <property type="protein sequence ID" value="WWF03668.1"/>
    <property type="molecule type" value="Genomic_DNA"/>
</dbReference>
<dbReference type="Proteomes" id="UP001359308">
    <property type="component" value="Chromosome"/>
</dbReference>
<gene>
    <name evidence="2" type="ORF">N4J17_06765</name>
</gene>
<name>A0ABZ2FAW6_METCP</name>
<organism evidence="2 3">
    <name type="scientific">Methylococcus capsulatus</name>
    <dbReference type="NCBI Taxonomy" id="414"/>
    <lineage>
        <taxon>Bacteria</taxon>
        <taxon>Pseudomonadati</taxon>
        <taxon>Pseudomonadota</taxon>
        <taxon>Gammaproteobacteria</taxon>
        <taxon>Methylococcales</taxon>
        <taxon>Methylococcaceae</taxon>
        <taxon>Methylococcus</taxon>
    </lineage>
</organism>